<keyword evidence="3" id="KW-0732">Signal</keyword>
<dbReference type="Pfam" id="PF00379">
    <property type="entry name" value="Chitin_bind_4"/>
    <property type="match status" value="1"/>
</dbReference>
<evidence type="ECO:0000256" key="1">
    <source>
        <dbReference type="PROSITE-ProRule" id="PRU00497"/>
    </source>
</evidence>
<feature type="chain" id="PRO_5028817522" evidence="3">
    <location>
        <begin position="23"/>
        <end position="461"/>
    </location>
</feature>
<dbReference type="GO" id="GO:0042302">
    <property type="term" value="F:structural constituent of cuticle"/>
    <property type="evidence" value="ECO:0007669"/>
    <property type="project" value="UniProtKB-UniRule"/>
</dbReference>
<dbReference type="AlphaFoldDB" id="A0A7F5R930"/>
<dbReference type="Proteomes" id="UP000192223">
    <property type="component" value="Unplaced"/>
</dbReference>
<dbReference type="PROSITE" id="PS51155">
    <property type="entry name" value="CHIT_BIND_RR_2"/>
    <property type="match status" value="1"/>
</dbReference>
<dbReference type="InParanoid" id="A0A7F5R930"/>
<dbReference type="RefSeq" id="XP_025832477.1">
    <property type="nucleotide sequence ID" value="XM_025976692.1"/>
</dbReference>
<proteinExistence type="predicted"/>
<feature type="region of interest" description="Disordered" evidence="2">
    <location>
        <begin position="311"/>
        <end position="330"/>
    </location>
</feature>
<evidence type="ECO:0000256" key="3">
    <source>
        <dbReference type="SAM" id="SignalP"/>
    </source>
</evidence>
<keyword evidence="4" id="KW-1185">Reference proteome</keyword>
<feature type="signal peptide" evidence="3">
    <location>
        <begin position="1"/>
        <end position="22"/>
    </location>
</feature>
<evidence type="ECO:0000313" key="4">
    <source>
        <dbReference type="Proteomes" id="UP000192223"/>
    </source>
</evidence>
<protein>
    <submittedName>
        <fullName evidence="5">Uncharacterized protein LOC108743027</fullName>
    </submittedName>
</protein>
<organism evidence="4 5">
    <name type="scientific">Agrilus planipennis</name>
    <name type="common">Emerald ash borer</name>
    <name type="synonym">Agrilus marcopoli</name>
    <dbReference type="NCBI Taxonomy" id="224129"/>
    <lineage>
        <taxon>Eukaryota</taxon>
        <taxon>Metazoa</taxon>
        <taxon>Ecdysozoa</taxon>
        <taxon>Arthropoda</taxon>
        <taxon>Hexapoda</taxon>
        <taxon>Insecta</taxon>
        <taxon>Pterygota</taxon>
        <taxon>Neoptera</taxon>
        <taxon>Endopterygota</taxon>
        <taxon>Coleoptera</taxon>
        <taxon>Polyphaga</taxon>
        <taxon>Elateriformia</taxon>
        <taxon>Buprestoidea</taxon>
        <taxon>Buprestidae</taxon>
        <taxon>Agrilinae</taxon>
        <taxon>Agrilus</taxon>
    </lineage>
</organism>
<evidence type="ECO:0000313" key="5">
    <source>
        <dbReference type="RefSeq" id="XP_025832477.1"/>
    </source>
</evidence>
<reference evidence="5" key="1">
    <citation type="submission" date="2025-08" db="UniProtKB">
        <authorList>
            <consortium name="RefSeq"/>
        </authorList>
    </citation>
    <scope>IDENTIFICATION</scope>
    <source>
        <tissue evidence="5">Entire body</tissue>
    </source>
</reference>
<feature type="compositionally biased region" description="Polar residues" evidence="2">
    <location>
        <begin position="311"/>
        <end position="325"/>
    </location>
</feature>
<keyword evidence="1" id="KW-0193">Cuticle</keyword>
<dbReference type="OrthoDB" id="6436078at2759"/>
<gene>
    <name evidence="5" type="primary">LOC108743027</name>
</gene>
<dbReference type="InterPro" id="IPR000618">
    <property type="entry name" value="Insect_cuticle"/>
</dbReference>
<evidence type="ECO:0000256" key="2">
    <source>
        <dbReference type="SAM" id="MobiDB-lite"/>
    </source>
</evidence>
<dbReference type="GeneID" id="108743027"/>
<sequence length="461" mass="53856">MNIFFLLLLVNTLLLWFEAITCQELQDYRLMNSLTLTLRPPKEDIHFKPFFNAPQYQAIMHKPDQPQYKVKEYNEEYPIQQFQSIKDKYRIQPVFPLNQYTSTTYTSYKSNQSKPQNKKVALVKGYQNKKNIEKVHEQLAQPQFQSLQQIKRSPIQLSGPQMKYGNYHLRQQPLDIPEIQLPSIQVQQLHLPNKTHSLEGKSNKDNLVPSDELKAPSMEPWNSNNDSNLYYKVLSSLTKMETPINYYPRKYNPEVDEKVKPLLIKPKQQFGLLPVTTETMPKQEQKEKQKAQQNFEKPRNKKLIISNNKVQKTVQSKSIQNSNNGKEPIAEESTNGFSQGFDFNGEIHNTASLGTEYNSAENNSNEIKSPNGYHHNRRAPKDRVEFQMHGYDGPLSYKWGFDTGEGRNRHFRYEERDKLGHVKGHYGYYDKRGKLRMVHYNASPKEGFIAETENFGKVNTK</sequence>
<accession>A0A7F5R930</accession>
<name>A0A7F5R930_AGRPL</name>
<dbReference type="KEGG" id="apln:108743027"/>